<accession>A0A3P3XIQ1</accession>
<dbReference type="InterPro" id="IPR043129">
    <property type="entry name" value="ATPase_NBD"/>
</dbReference>
<organism evidence="2">
    <name type="scientific">uncultured spirochete</name>
    <dbReference type="NCBI Taxonomy" id="156406"/>
    <lineage>
        <taxon>Bacteria</taxon>
        <taxon>Pseudomonadati</taxon>
        <taxon>Spirochaetota</taxon>
        <taxon>Spirochaetia</taxon>
        <taxon>Spirochaetales</taxon>
        <taxon>environmental samples</taxon>
    </lineage>
</organism>
<proteinExistence type="inferred from homology"/>
<comment type="pathway">
    <text evidence="1">Cell wall biogenesis; peptidoglycan recycling.</text>
</comment>
<dbReference type="NCBIfam" id="NF007148">
    <property type="entry name" value="PRK09585.3-2"/>
    <property type="match status" value="1"/>
</dbReference>
<dbReference type="CDD" id="cd24050">
    <property type="entry name" value="ASKHA_NBD_ANMK"/>
    <property type="match status" value="1"/>
</dbReference>
<protein>
    <recommendedName>
        <fullName evidence="1">Anhydro-N-acetylmuramic acid kinase</fullName>
        <ecNumber evidence="1">2.7.1.170</ecNumber>
    </recommendedName>
    <alternativeName>
        <fullName evidence="1">AnhMurNAc kinase</fullName>
    </alternativeName>
</protein>
<dbReference type="EC" id="2.7.1.170" evidence="1"/>
<dbReference type="PANTHER" id="PTHR30605">
    <property type="entry name" value="ANHYDRO-N-ACETYLMURAMIC ACID KINASE"/>
    <property type="match status" value="1"/>
</dbReference>
<dbReference type="PANTHER" id="PTHR30605:SF0">
    <property type="entry name" value="ANHYDRO-N-ACETYLMURAMIC ACID KINASE"/>
    <property type="match status" value="1"/>
</dbReference>
<gene>
    <name evidence="1 2" type="primary">anmK</name>
    <name evidence="2" type="ORF">SPIROBIBN47_210126</name>
</gene>
<feature type="binding site" evidence="1">
    <location>
        <begin position="30"/>
        <end position="37"/>
    </location>
    <ligand>
        <name>ATP</name>
        <dbReference type="ChEBI" id="CHEBI:30616"/>
    </ligand>
</feature>
<dbReference type="SUPFAM" id="SSF53067">
    <property type="entry name" value="Actin-like ATPase domain"/>
    <property type="match status" value="1"/>
</dbReference>
<dbReference type="UniPathway" id="UPA00544"/>
<name>A0A3P3XIQ1_9SPIR</name>
<evidence type="ECO:0000313" key="2">
    <source>
        <dbReference type="EMBL" id="SLM11909.1"/>
    </source>
</evidence>
<dbReference type="GO" id="GO:0016773">
    <property type="term" value="F:phosphotransferase activity, alcohol group as acceptor"/>
    <property type="evidence" value="ECO:0007669"/>
    <property type="project" value="UniProtKB-UniRule"/>
</dbReference>
<keyword evidence="1" id="KW-0067">ATP-binding</keyword>
<keyword evidence="1 2" id="KW-0418">Kinase</keyword>
<reference evidence="2" key="1">
    <citation type="submission" date="2017-02" db="EMBL/GenBank/DDBJ databases">
        <authorList>
            <person name="Regsiter A."/>
            <person name="William W."/>
        </authorList>
    </citation>
    <scope>NUCLEOTIDE SEQUENCE</scope>
    <source>
        <strain evidence="2">Bib</strain>
    </source>
</reference>
<dbReference type="GO" id="GO:0009254">
    <property type="term" value="P:peptidoglycan turnover"/>
    <property type="evidence" value="ECO:0007669"/>
    <property type="project" value="UniProtKB-UniRule"/>
</dbReference>
<comment type="similarity">
    <text evidence="1">Belongs to the anhydro-N-acetylmuramic acid kinase family.</text>
</comment>
<dbReference type="Gene3D" id="3.30.420.40">
    <property type="match status" value="2"/>
</dbReference>
<dbReference type="GO" id="GO:0006040">
    <property type="term" value="P:amino sugar metabolic process"/>
    <property type="evidence" value="ECO:0007669"/>
    <property type="project" value="InterPro"/>
</dbReference>
<sequence>MESEKTASSLFRLSAYQSRHERALIGIMSGTSFDGIDAVLVRIITDERGHIASLAMEGHYSLPYSQELQKRLLALCSPETARIDELVYAHAALAEWYAGAVEGLLGMAGRKAQDVYAICLHGQTVWHAPVPRAFPGPSGQSVAARGTLQIGSAPLLHERTGIPVIYDFRSRDMAAGGEGAPLAPFVDALLFGSLERGRIVQNIGGIGNATVIPAGAGNEAVFAFDTGPGNMVMDELAKRFSNGALAYDKDGLLAARGRVSHELLEPLLEDPYFSRKPPKSTGREVYGAEFAARFAVRGRALGLSDADIIATATAFTAETIVRAYRDFVFPLVPIDDVIVGGGGALNPSLMAMIRERLPAHATLRTTADYGIPVLAREAIAFAVLGHEALMGHPSNLPAVTGASHEVILGSLTL</sequence>
<dbReference type="GO" id="GO:0016301">
    <property type="term" value="F:kinase activity"/>
    <property type="evidence" value="ECO:0007669"/>
    <property type="project" value="UniProtKB-KW"/>
</dbReference>
<evidence type="ECO:0000256" key="1">
    <source>
        <dbReference type="HAMAP-Rule" id="MF_01270"/>
    </source>
</evidence>
<comment type="pathway">
    <text evidence="1">Amino-sugar metabolism; 1,6-anhydro-N-acetylmuramate degradation.</text>
</comment>
<keyword evidence="1 2" id="KW-0808">Transferase</keyword>
<dbReference type="Pfam" id="PF03702">
    <property type="entry name" value="AnmK"/>
    <property type="match status" value="1"/>
</dbReference>
<dbReference type="GO" id="GO:0097175">
    <property type="term" value="P:1,6-anhydro-N-acetyl-beta-muramic acid catabolic process"/>
    <property type="evidence" value="ECO:0007669"/>
    <property type="project" value="UniProtKB-UniRule"/>
</dbReference>
<dbReference type="EMBL" id="FWDM01000014">
    <property type="protein sequence ID" value="SLM11909.1"/>
    <property type="molecule type" value="Genomic_DNA"/>
</dbReference>
<comment type="catalytic activity">
    <reaction evidence="1">
        <text>1,6-anhydro-N-acetyl-beta-muramate + ATP + H2O = N-acetyl-D-muramate 6-phosphate + ADP + H(+)</text>
        <dbReference type="Rhea" id="RHEA:24952"/>
        <dbReference type="ChEBI" id="CHEBI:15377"/>
        <dbReference type="ChEBI" id="CHEBI:15378"/>
        <dbReference type="ChEBI" id="CHEBI:30616"/>
        <dbReference type="ChEBI" id="CHEBI:58690"/>
        <dbReference type="ChEBI" id="CHEBI:58722"/>
        <dbReference type="ChEBI" id="CHEBI:456216"/>
        <dbReference type="EC" id="2.7.1.170"/>
    </reaction>
</comment>
<comment type="function">
    <text evidence="1">Catalyzes the specific phosphorylation of 1,6-anhydro-N-acetylmuramic acid (anhMurNAc) with the simultaneous cleavage of the 1,6-anhydro ring, generating MurNAc-6-P. Is required for the utilization of anhMurNAc either imported from the medium or derived from its own cell wall murein, and thus plays a role in cell wall recycling.</text>
</comment>
<dbReference type="AlphaFoldDB" id="A0A3P3XIQ1"/>
<dbReference type="InterPro" id="IPR005338">
    <property type="entry name" value="Anhydro_N_Ac-Mur_kinase"/>
</dbReference>
<keyword evidence="1" id="KW-0119">Carbohydrate metabolism</keyword>
<keyword evidence="1" id="KW-0547">Nucleotide-binding</keyword>
<dbReference type="HAMAP" id="MF_01270">
    <property type="entry name" value="AnhMurNAc_kinase"/>
    <property type="match status" value="1"/>
</dbReference>
<dbReference type="GO" id="GO:0005524">
    <property type="term" value="F:ATP binding"/>
    <property type="evidence" value="ECO:0007669"/>
    <property type="project" value="UniProtKB-UniRule"/>
</dbReference>
<dbReference type="UniPathway" id="UPA00343"/>